<name>A0A4Y2AKB2_ARAVE</name>
<protein>
    <submittedName>
        <fullName evidence="2">Retrovirus-related Pol polyprotein from transposon RE1</fullName>
    </submittedName>
</protein>
<evidence type="ECO:0000313" key="2">
    <source>
        <dbReference type="EMBL" id="GBL80198.1"/>
    </source>
</evidence>
<dbReference type="CDD" id="cd09272">
    <property type="entry name" value="RNase_HI_RT_Ty1"/>
    <property type="match status" value="1"/>
</dbReference>
<evidence type="ECO:0000259" key="1">
    <source>
        <dbReference type="Pfam" id="PF07727"/>
    </source>
</evidence>
<accession>A0A4Y2AKB2</accession>
<dbReference type="SUPFAM" id="SSF56672">
    <property type="entry name" value="DNA/RNA polymerases"/>
    <property type="match status" value="1"/>
</dbReference>
<keyword evidence="3" id="KW-1185">Reference proteome</keyword>
<dbReference type="Proteomes" id="UP000499080">
    <property type="component" value="Unassembled WGS sequence"/>
</dbReference>
<dbReference type="EMBL" id="BGPR01000020">
    <property type="protein sequence ID" value="GBL80198.1"/>
    <property type="molecule type" value="Genomic_DNA"/>
</dbReference>
<dbReference type="InterPro" id="IPR043502">
    <property type="entry name" value="DNA/RNA_pol_sf"/>
</dbReference>
<feature type="domain" description="Reverse transcriptase Ty1/copia-type" evidence="1">
    <location>
        <begin position="12"/>
        <end position="238"/>
    </location>
</feature>
<dbReference type="GO" id="GO:0071897">
    <property type="term" value="P:DNA biosynthetic process"/>
    <property type="evidence" value="ECO:0007669"/>
    <property type="project" value="UniProtKB-ARBA"/>
</dbReference>
<proteinExistence type="predicted"/>
<dbReference type="InterPro" id="IPR013103">
    <property type="entry name" value="RVT_2"/>
</dbReference>
<organism evidence="2 3">
    <name type="scientific">Araneus ventricosus</name>
    <name type="common">Orbweaver spider</name>
    <name type="synonym">Epeira ventricosa</name>
    <dbReference type="NCBI Taxonomy" id="182803"/>
    <lineage>
        <taxon>Eukaryota</taxon>
        <taxon>Metazoa</taxon>
        <taxon>Ecdysozoa</taxon>
        <taxon>Arthropoda</taxon>
        <taxon>Chelicerata</taxon>
        <taxon>Arachnida</taxon>
        <taxon>Araneae</taxon>
        <taxon>Araneomorphae</taxon>
        <taxon>Entelegynae</taxon>
        <taxon>Araneoidea</taxon>
        <taxon>Araneidae</taxon>
        <taxon>Araneus</taxon>
    </lineage>
</organism>
<reference evidence="2 3" key="1">
    <citation type="journal article" date="2019" name="Sci. Rep.">
        <title>Orb-weaving spider Araneus ventricosus genome elucidates the spidroin gene catalogue.</title>
        <authorList>
            <person name="Kono N."/>
            <person name="Nakamura H."/>
            <person name="Ohtoshi R."/>
            <person name="Moran D.A.P."/>
            <person name="Shinohara A."/>
            <person name="Yoshida Y."/>
            <person name="Fujiwara M."/>
            <person name="Mori M."/>
            <person name="Tomita M."/>
            <person name="Arakawa K."/>
        </authorList>
    </citation>
    <scope>NUCLEOTIDE SEQUENCE [LARGE SCALE GENOMIC DNA]</scope>
</reference>
<dbReference type="PANTHER" id="PTHR11439">
    <property type="entry name" value="GAG-POL-RELATED RETROTRANSPOSON"/>
    <property type="match status" value="1"/>
</dbReference>
<evidence type="ECO:0000313" key="3">
    <source>
        <dbReference type="Proteomes" id="UP000499080"/>
    </source>
</evidence>
<dbReference type="AlphaFoldDB" id="A0A4Y2AKB2"/>
<dbReference type="Pfam" id="PF07727">
    <property type="entry name" value="RVT_2"/>
    <property type="match status" value="1"/>
</dbReference>
<sequence length="539" mass="61452">MDAEMHNMKTRKVWSLVPAPPKEVKVVGCRWVYNLKKNNEGKVVRYKARLVAQGFSQRKGENYEETFSPVINFSLIRLFFAIFVNLLQWLHWQVDVNCAYLYAKLDETVYMRQPPGYKSKKYPDYVCKLDRALYGLKQSGRQWFTEISSVLEKLGFTKLKWANGVFLKNKVILLLYVDDIVILGKTNEEIQMTVKLLANNFDLKIIGKTRTLLGIQFIEENNKVYLSQEHYITEVYNRYKKFLPPISSLPISKGSVYSKLQCPTTDEETKEMERYPYRSVIGCLAFIASRTRPDINYAVNLFSQFQSNPGVVHWSGLMKLLGYLQATRNYKLDIGNIAEISLTAYSDADFASCTDDRISVGGHIVFCGNAPVSWRTAKQKSVTLSSMEAEFLSICETAKELMWLKNVLEEFQSTNVLLGDISCKLLSDNMAAIQFSKSSIENNRTKHIDISSCKSSEELAKSVSILDAVSWITSALKKVESGSVLKCFKKVRFASVSDVVPDSATDENEKELNELLTHMDSNVGVEDYTEIVKDLRKRT</sequence>
<comment type="caution">
    <text evidence="2">The sequence shown here is derived from an EMBL/GenBank/DDBJ whole genome shotgun (WGS) entry which is preliminary data.</text>
</comment>
<dbReference type="PANTHER" id="PTHR11439:SF463">
    <property type="entry name" value="REVERSE TRANSCRIPTASE TY1_COPIA-TYPE DOMAIN-CONTAINING PROTEIN"/>
    <property type="match status" value="1"/>
</dbReference>
<gene>
    <name evidence="2" type="primary">RE1_73</name>
    <name evidence="2" type="ORF">AVEN_29173_1</name>
</gene>